<dbReference type="InterPro" id="IPR003661">
    <property type="entry name" value="HisK_dim/P_dom"/>
</dbReference>
<dbReference type="SUPFAM" id="SSF55785">
    <property type="entry name" value="PYP-like sensor domain (PAS domain)"/>
    <property type="match status" value="1"/>
</dbReference>
<evidence type="ECO:0000313" key="10">
    <source>
        <dbReference type="EMBL" id="MFC5278997.1"/>
    </source>
</evidence>
<dbReference type="InterPro" id="IPR003594">
    <property type="entry name" value="HATPase_dom"/>
</dbReference>
<dbReference type="SUPFAM" id="SSF55874">
    <property type="entry name" value="ATPase domain of HSP90 chaperone/DNA topoisomerase II/histidine kinase"/>
    <property type="match status" value="1"/>
</dbReference>
<evidence type="ECO:0000259" key="9">
    <source>
        <dbReference type="PROSITE" id="PS50112"/>
    </source>
</evidence>
<dbReference type="PROSITE" id="PS50109">
    <property type="entry name" value="HIS_KIN"/>
    <property type="match status" value="1"/>
</dbReference>
<dbReference type="EMBL" id="JBHSKY010000008">
    <property type="protein sequence ID" value="MFC5278997.1"/>
    <property type="molecule type" value="Genomic_DNA"/>
</dbReference>
<dbReference type="PANTHER" id="PTHR43711">
    <property type="entry name" value="TWO-COMPONENT HISTIDINE KINASE"/>
    <property type="match status" value="1"/>
</dbReference>
<dbReference type="Gene3D" id="1.10.287.130">
    <property type="match status" value="1"/>
</dbReference>
<feature type="transmembrane region" description="Helical" evidence="7">
    <location>
        <begin position="183"/>
        <end position="204"/>
    </location>
</feature>
<feature type="transmembrane region" description="Helical" evidence="7">
    <location>
        <begin position="210"/>
        <end position="231"/>
    </location>
</feature>
<keyword evidence="7" id="KW-0812">Transmembrane</keyword>
<feature type="domain" description="Histidine kinase" evidence="8">
    <location>
        <begin position="362"/>
        <end position="553"/>
    </location>
</feature>
<dbReference type="GO" id="GO:0004673">
    <property type="term" value="F:protein histidine kinase activity"/>
    <property type="evidence" value="ECO:0007669"/>
    <property type="project" value="UniProtKB-EC"/>
</dbReference>
<keyword evidence="4" id="KW-0808">Transferase</keyword>
<evidence type="ECO:0000256" key="4">
    <source>
        <dbReference type="ARBA" id="ARBA00022679"/>
    </source>
</evidence>
<dbReference type="InterPro" id="IPR031621">
    <property type="entry name" value="HisKA_7TM"/>
</dbReference>
<reference evidence="10 11" key="1">
    <citation type="journal article" date="2019" name="Int. J. Syst. Evol. Microbiol.">
        <title>The Global Catalogue of Microorganisms (GCM) 10K type strain sequencing project: providing services to taxonomists for standard genome sequencing and annotation.</title>
        <authorList>
            <consortium name="The Broad Institute Genomics Platform"/>
            <consortium name="The Broad Institute Genome Sequencing Center for Infectious Disease"/>
            <person name="Wu L."/>
            <person name="Ma J."/>
        </authorList>
    </citation>
    <scope>NUCLEOTIDE SEQUENCE [LARGE SCALE GENOMIC DNA]</scope>
    <source>
        <strain evidence="10 11">CGMCC 1.12124</strain>
    </source>
</reference>
<dbReference type="PRINTS" id="PR00344">
    <property type="entry name" value="BCTRLSENSOR"/>
</dbReference>
<keyword evidence="7" id="KW-0472">Membrane</keyword>
<dbReference type="InterPro" id="IPR000014">
    <property type="entry name" value="PAS"/>
</dbReference>
<dbReference type="Proteomes" id="UP001596118">
    <property type="component" value="Unassembled WGS sequence"/>
</dbReference>
<evidence type="ECO:0000256" key="7">
    <source>
        <dbReference type="SAM" id="Phobius"/>
    </source>
</evidence>
<evidence type="ECO:0000259" key="8">
    <source>
        <dbReference type="PROSITE" id="PS50109"/>
    </source>
</evidence>
<feature type="transmembrane region" description="Helical" evidence="7">
    <location>
        <begin position="39"/>
        <end position="58"/>
    </location>
</feature>
<keyword evidence="3" id="KW-0597">Phosphoprotein</keyword>
<dbReference type="CDD" id="cd00082">
    <property type="entry name" value="HisKA"/>
    <property type="match status" value="1"/>
</dbReference>
<dbReference type="InterPro" id="IPR004358">
    <property type="entry name" value="Sig_transdc_His_kin-like_C"/>
</dbReference>
<dbReference type="RefSeq" id="WP_256411675.1">
    <property type="nucleotide sequence ID" value="NZ_JANHDM010000005.1"/>
</dbReference>
<dbReference type="Gene3D" id="3.30.565.10">
    <property type="entry name" value="Histidine kinase-like ATPase, C-terminal domain"/>
    <property type="match status" value="1"/>
</dbReference>
<dbReference type="Gene3D" id="3.30.450.20">
    <property type="entry name" value="PAS domain"/>
    <property type="match status" value="1"/>
</dbReference>
<organism evidence="10 11">
    <name type="scientific">Halorubrum rubrum</name>
    <dbReference type="NCBI Taxonomy" id="1126240"/>
    <lineage>
        <taxon>Archaea</taxon>
        <taxon>Methanobacteriati</taxon>
        <taxon>Methanobacteriota</taxon>
        <taxon>Stenosarchaea group</taxon>
        <taxon>Halobacteria</taxon>
        <taxon>Halobacteriales</taxon>
        <taxon>Haloferacaceae</taxon>
        <taxon>Halorubrum</taxon>
    </lineage>
</organism>
<comment type="catalytic activity">
    <reaction evidence="1">
        <text>ATP + protein L-histidine = ADP + protein N-phospho-L-histidine.</text>
        <dbReference type="EC" id="2.7.13.3"/>
    </reaction>
</comment>
<accession>A0ABD5R1Z1</accession>
<feature type="transmembrane region" description="Helical" evidence="7">
    <location>
        <begin position="6"/>
        <end position="27"/>
    </location>
</feature>
<evidence type="ECO:0000313" key="11">
    <source>
        <dbReference type="Proteomes" id="UP001596118"/>
    </source>
</evidence>
<evidence type="ECO:0000256" key="5">
    <source>
        <dbReference type="ARBA" id="ARBA00022777"/>
    </source>
</evidence>
<dbReference type="Pfam" id="PF13188">
    <property type="entry name" value="PAS_8"/>
    <property type="match status" value="1"/>
</dbReference>
<feature type="transmembrane region" description="Helical" evidence="7">
    <location>
        <begin position="70"/>
        <end position="93"/>
    </location>
</feature>
<protein>
    <recommendedName>
        <fullName evidence="2">histidine kinase</fullName>
        <ecNumber evidence="2">2.7.13.3</ecNumber>
    </recommendedName>
</protein>
<evidence type="ECO:0000256" key="2">
    <source>
        <dbReference type="ARBA" id="ARBA00012438"/>
    </source>
</evidence>
<dbReference type="Pfam" id="PF02518">
    <property type="entry name" value="HATPase_c"/>
    <property type="match status" value="1"/>
</dbReference>
<dbReference type="InterPro" id="IPR050736">
    <property type="entry name" value="Sensor_HK_Regulatory"/>
</dbReference>
<dbReference type="CDD" id="cd00130">
    <property type="entry name" value="PAS"/>
    <property type="match status" value="1"/>
</dbReference>
<keyword evidence="5 10" id="KW-0418">Kinase</keyword>
<dbReference type="PANTHER" id="PTHR43711:SF1">
    <property type="entry name" value="HISTIDINE KINASE 1"/>
    <property type="match status" value="1"/>
</dbReference>
<keyword evidence="6" id="KW-0902">Two-component regulatory system</keyword>
<feature type="domain" description="PAS" evidence="9">
    <location>
        <begin position="246"/>
        <end position="275"/>
    </location>
</feature>
<dbReference type="Pfam" id="PF00512">
    <property type="entry name" value="HisKA"/>
    <property type="match status" value="1"/>
</dbReference>
<proteinExistence type="predicted"/>
<dbReference type="SMART" id="SM00388">
    <property type="entry name" value="HisKA"/>
    <property type="match status" value="1"/>
</dbReference>
<evidence type="ECO:0000256" key="6">
    <source>
        <dbReference type="ARBA" id="ARBA00023012"/>
    </source>
</evidence>
<dbReference type="InterPro" id="IPR005467">
    <property type="entry name" value="His_kinase_dom"/>
</dbReference>
<gene>
    <name evidence="10" type="ORF">ACFPM1_09550</name>
</gene>
<dbReference type="SMART" id="SM00387">
    <property type="entry name" value="HATPase_c"/>
    <property type="match status" value="1"/>
</dbReference>
<feature type="transmembrane region" description="Helical" evidence="7">
    <location>
        <begin position="105"/>
        <end position="129"/>
    </location>
</feature>
<dbReference type="SMART" id="SM00091">
    <property type="entry name" value="PAS"/>
    <property type="match status" value="1"/>
</dbReference>
<keyword evidence="7" id="KW-1133">Transmembrane helix</keyword>
<dbReference type="GO" id="GO:0000160">
    <property type="term" value="P:phosphorelay signal transduction system"/>
    <property type="evidence" value="ECO:0007669"/>
    <property type="project" value="UniProtKB-KW"/>
</dbReference>
<dbReference type="SUPFAM" id="SSF47384">
    <property type="entry name" value="Homodimeric domain of signal transducing histidine kinase"/>
    <property type="match status" value="1"/>
</dbReference>
<dbReference type="InterPro" id="IPR036097">
    <property type="entry name" value="HisK_dim/P_sf"/>
</dbReference>
<dbReference type="InterPro" id="IPR036890">
    <property type="entry name" value="HATPase_C_sf"/>
</dbReference>
<dbReference type="PROSITE" id="PS50112">
    <property type="entry name" value="PAS"/>
    <property type="match status" value="1"/>
</dbReference>
<dbReference type="AlphaFoldDB" id="A0ABD5R1Z1"/>
<keyword evidence="11" id="KW-1185">Reference proteome</keyword>
<name>A0ABD5R1Z1_9EURY</name>
<comment type="caution">
    <text evidence="10">The sequence shown here is derived from an EMBL/GenBank/DDBJ whole genome shotgun (WGS) entry which is preliminary data.</text>
</comment>
<dbReference type="EC" id="2.7.13.3" evidence="2"/>
<evidence type="ECO:0000256" key="3">
    <source>
        <dbReference type="ARBA" id="ARBA00022553"/>
    </source>
</evidence>
<sequence length="574" mass="61494">MPWQSTPYVLLLFLSALVTSLWAGYAIATVPAERRDYTVAAFVVLCLSVTVWAATYAIQVASTTLEAKLLAYRLLHVGGGATPFAWLAFALAYTGRDDWLTPPVVATLATIPAALLALLVTNPYSLVLIDARLVSTGSLARLETTLGPAYHLHLAVSYVAVVAGASLIVSHALRSGGLIRRQAVLLIGGALIPLALNVFEILSLPPFGTAAVNLTPVSLSLSTACFGVAVFRYRLFDLTPIASRVVLAEMDDGVVVLDADGTIVDVNPAAETVVGDREAAVGAPISTRLPEYDRLETAADDAVLVTREGPGGERFLRLSRSPLERGGETYGRVVLIGDVTTIEEQRRALEERNERLDAFAGIVSHDLRNPLSVISGYAELASETGEREHFERIHDTVDRMNEFLEDLLRLSRRGETVTEFEPVPLRTLLESVEADVADDDLAVAVEDAVADAVVLADRARLRQVLDNLLRNARDHASGPVTVTVGGLPDGFFLADDGPGIPEDERESVFDAGFTTRESGTGFGLTIVRDVVEAHGWSIEATESEDGGARFEITGVEFAESGERDEAPEAAPEPS</sequence>
<dbReference type="Pfam" id="PF16927">
    <property type="entry name" value="HisKA_7TM"/>
    <property type="match status" value="1"/>
</dbReference>
<dbReference type="InterPro" id="IPR035965">
    <property type="entry name" value="PAS-like_dom_sf"/>
</dbReference>
<evidence type="ECO:0000256" key="1">
    <source>
        <dbReference type="ARBA" id="ARBA00000085"/>
    </source>
</evidence>
<dbReference type="CDD" id="cd00075">
    <property type="entry name" value="HATPase"/>
    <property type="match status" value="1"/>
</dbReference>
<feature type="transmembrane region" description="Helical" evidence="7">
    <location>
        <begin position="149"/>
        <end position="171"/>
    </location>
</feature>